<dbReference type="SUPFAM" id="SSF53474">
    <property type="entry name" value="alpha/beta-Hydrolases"/>
    <property type="match status" value="1"/>
</dbReference>
<keyword evidence="2" id="KW-1185">Reference proteome</keyword>
<evidence type="ECO:0000313" key="1">
    <source>
        <dbReference type="EMBL" id="GGF51382.1"/>
    </source>
</evidence>
<dbReference type="Gene3D" id="3.40.50.1820">
    <property type="entry name" value="alpha/beta hydrolase"/>
    <property type="match status" value="1"/>
</dbReference>
<sequence>MDPVIFIGGAGDSGSGIVKNYAAQFARDNRDLIVQYFTHDQGDNVIAYINGLDPSAPVSVVGHSWGGDTAMEVANALPGRISVLVTIDPVGSGGTSFLRSVGQNVGLWINVNAVGGSSFDGGNFVAGGLAALYGGGAYNNNPRPYADMFLTLNNTHGDFSGMMNGVGHWIGPVRNVLTGQVGND</sequence>
<evidence type="ECO:0008006" key="3">
    <source>
        <dbReference type="Google" id="ProtNLM"/>
    </source>
</evidence>
<reference evidence="1" key="2">
    <citation type="submission" date="2020-09" db="EMBL/GenBank/DDBJ databases">
        <authorList>
            <person name="Sun Q."/>
            <person name="Zhou Y."/>
        </authorList>
    </citation>
    <scope>NUCLEOTIDE SEQUENCE</scope>
    <source>
        <strain evidence="1">CGMCC 1.15725</strain>
    </source>
</reference>
<dbReference type="AlphaFoldDB" id="A0A8J2Z1E9"/>
<proteinExistence type="predicted"/>
<organism evidence="1 2">
    <name type="scientific">Aliidongia dinghuensis</name>
    <dbReference type="NCBI Taxonomy" id="1867774"/>
    <lineage>
        <taxon>Bacteria</taxon>
        <taxon>Pseudomonadati</taxon>
        <taxon>Pseudomonadota</taxon>
        <taxon>Alphaproteobacteria</taxon>
        <taxon>Rhodospirillales</taxon>
        <taxon>Dongiaceae</taxon>
        <taxon>Aliidongia</taxon>
    </lineage>
</organism>
<reference evidence="1" key="1">
    <citation type="journal article" date="2014" name="Int. J. Syst. Evol. Microbiol.">
        <title>Complete genome sequence of Corynebacterium casei LMG S-19264T (=DSM 44701T), isolated from a smear-ripened cheese.</title>
        <authorList>
            <consortium name="US DOE Joint Genome Institute (JGI-PGF)"/>
            <person name="Walter F."/>
            <person name="Albersmeier A."/>
            <person name="Kalinowski J."/>
            <person name="Ruckert C."/>
        </authorList>
    </citation>
    <scope>NUCLEOTIDE SEQUENCE</scope>
    <source>
        <strain evidence="1">CGMCC 1.15725</strain>
    </source>
</reference>
<protein>
    <recommendedName>
        <fullName evidence="3">Alpha/beta hydrolase</fullName>
    </recommendedName>
</protein>
<dbReference type="InterPro" id="IPR029058">
    <property type="entry name" value="AB_hydrolase_fold"/>
</dbReference>
<gene>
    <name evidence="1" type="ORF">GCM10011611_67300</name>
</gene>
<accession>A0A8J2Z1E9</accession>
<name>A0A8J2Z1E9_9PROT</name>
<comment type="caution">
    <text evidence="1">The sequence shown here is derived from an EMBL/GenBank/DDBJ whole genome shotgun (WGS) entry which is preliminary data.</text>
</comment>
<dbReference type="EMBL" id="BMJQ01000040">
    <property type="protein sequence ID" value="GGF51382.1"/>
    <property type="molecule type" value="Genomic_DNA"/>
</dbReference>
<evidence type="ECO:0000313" key="2">
    <source>
        <dbReference type="Proteomes" id="UP000646365"/>
    </source>
</evidence>
<dbReference type="Proteomes" id="UP000646365">
    <property type="component" value="Unassembled WGS sequence"/>
</dbReference>